<dbReference type="RefSeq" id="XP_009176926.1">
    <property type="nucleotide sequence ID" value="XM_009178662.1"/>
</dbReference>
<keyword evidence="1" id="KW-0732">Signal</keyword>
<dbReference type="CTD" id="20326030"/>
<name>A0A074ZVW9_OPIVI</name>
<dbReference type="Proteomes" id="UP000054324">
    <property type="component" value="Unassembled WGS sequence"/>
</dbReference>
<feature type="signal peptide" evidence="1">
    <location>
        <begin position="1"/>
        <end position="21"/>
    </location>
</feature>
<sequence length="103" mass="11524">MERGSEPAVAFLLLLLSTTLTNDKFDVHILKPQHFIKCLRPELMRAITCILKHPVVVDYTAETTGLSKTETGHLSWSDELFTTLGCLQLDADYAISCQVTSDR</sequence>
<reference evidence="2 3" key="1">
    <citation type="submission" date="2013-11" db="EMBL/GenBank/DDBJ databases">
        <title>Opisthorchis viverrini - life in the bile duct.</title>
        <authorList>
            <person name="Young N.D."/>
            <person name="Nagarajan N."/>
            <person name="Lin S.J."/>
            <person name="Korhonen P.K."/>
            <person name="Jex A.R."/>
            <person name="Hall R.S."/>
            <person name="Safavi-Hemami H."/>
            <person name="Kaewkong W."/>
            <person name="Bertrand D."/>
            <person name="Gao S."/>
            <person name="Seet Q."/>
            <person name="Wongkham S."/>
            <person name="Teh B.T."/>
            <person name="Wongkham C."/>
            <person name="Intapan P.M."/>
            <person name="Maleewong W."/>
            <person name="Yang X."/>
            <person name="Hu M."/>
            <person name="Wang Z."/>
            <person name="Hofmann A."/>
            <person name="Sternberg P.W."/>
            <person name="Tan P."/>
            <person name="Wang J."/>
            <person name="Gasser R.B."/>
        </authorList>
    </citation>
    <scope>NUCLEOTIDE SEQUENCE [LARGE SCALE GENOMIC DNA]</scope>
</reference>
<dbReference type="GeneID" id="20326030"/>
<gene>
    <name evidence="2" type="ORF">T265_11862</name>
</gene>
<dbReference type="KEGG" id="ovi:T265_11862"/>
<protein>
    <submittedName>
        <fullName evidence="2">Uncharacterized protein</fullName>
    </submittedName>
</protein>
<feature type="chain" id="PRO_5001705367" evidence="1">
    <location>
        <begin position="22"/>
        <end position="103"/>
    </location>
</feature>
<evidence type="ECO:0000313" key="2">
    <source>
        <dbReference type="EMBL" id="KER19329.1"/>
    </source>
</evidence>
<dbReference type="AlphaFoldDB" id="A0A074ZVW9"/>
<proteinExistence type="predicted"/>
<evidence type="ECO:0000313" key="3">
    <source>
        <dbReference type="Proteomes" id="UP000054324"/>
    </source>
</evidence>
<keyword evidence="3" id="KW-1185">Reference proteome</keyword>
<accession>A0A074ZVW9</accession>
<evidence type="ECO:0000256" key="1">
    <source>
        <dbReference type="SAM" id="SignalP"/>
    </source>
</evidence>
<organism evidence="2 3">
    <name type="scientific">Opisthorchis viverrini</name>
    <name type="common">Southeast Asian liver fluke</name>
    <dbReference type="NCBI Taxonomy" id="6198"/>
    <lineage>
        <taxon>Eukaryota</taxon>
        <taxon>Metazoa</taxon>
        <taxon>Spiralia</taxon>
        <taxon>Lophotrochozoa</taxon>
        <taxon>Platyhelminthes</taxon>
        <taxon>Trematoda</taxon>
        <taxon>Digenea</taxon>
        <taxon>Opisthorchiida</taxon>
        <taxon>Opisthorchiata</taxon>
        <taxon>Opisthorchiidae</taxon>
        <taxon>Opisthorchis</taxon>
    </lineage>
</organism>
<dbReference type="EMBL" id="KL597243">
    <property type="protein sequence ID" value="KER19329.1"/>
    <property type="molecule type" value="Genomic_DNA"/>
</dbReference>